<organism evidence="10">
    <name type="scientific">Liquorilactobacillus capillatus</name>
    <dbReference type="NCBI Taxonomy" id="480931"/>
    <lineage>
        <taxon>Bacteria</taxon>
        <taxon>Bacillati</taxon>
        <taxon>Bacillota</taxon>
        <taxon>Bacilli</taxon>
        <taxon>Lactobacillales</taxon>
        <taxon>Lactobacillaceae</taxon>
        <taxon>Liquorilactobacillus</taxon>
    </lineage>
</organism>
<sequence>MTVEMVLNVVRDAFIRIILISGPAVLVGMIVGFVISIFQATTQIQEQTLSFVPKLIAIFITLILAGNFMLNILLEFTKSIFKMISSL</sequence>
<comment type="subcellular location">
    <subcellularLocation>
        <location evidence="1 9">Cell membrane</location>
        <topology evidence="1">Multi-pass membrane protein</topology>
    </subcellularLocation>
    <subcellularLocation>
        <location evidence="9">Bacterial flagellum basal body</location>
    </subcellularLocation>
</comment>
<dbReference type="PIRSF" id="PIRSF004669">
    <property type="entry name" value="FliQ"/>
    <property type="match status" value="1"/>
</dbReference>
<keyword evidence="10" id="KW-0966">Cell projection</keyword>
<feature type="transmembrane region" description="Helical" evidence="9">
    <location>
        <begin position="55"/>
        <end position="74"/>
    </location>
</feature>
<name>A0A0A7RFB0_9LACO</name>
<keyword evidence="4 9" id="KW-1003">Cell membrane</keyword>
<comment type="similarity">
    <text evidence="2 9">Belongs to the FliQ/MopD/SpaQ family.</text>
</comment>
<accession>A0A0A7RFB0</accession>
<protein>
    <recommendedName>
        <fullName evidence="3 9">Flagellar biosynthetic protein FliQ</fullName>
    </recommendedName>
</protein>
<dbReference type="GO" id="GO:0044780">
    <property type="term" value="P:bacterial-type flagellum assembly"/>
    <property type="evidence" value="ECO:0007669"/>
    <property type="project" value="InterPro"/>
</dbReference>
<evidence type="ECO:0000256" key="8">
    <source>
        <dbReference type="ARBA" id="ARBA00023143"/>
    </source>
</evidence>
<evidence type="ECO:0000256" key="6">
    <source>
        <dbReference type="ARBA" id="ARBA00022989"/>
    </source>
</evidence>
<dbReference type="InterPro" id="IPR002191">
    <property type="entry name" value="Bac_export_3"/>
</dbReference>
<dbReference type="InterPro" id="IPR006306">
    <property type="entry name" value="T3SS_HrpO"/>
</dbReference>
<reference evidence="10" key="1">
    <citation type="journal article" date="2014" name="Appl. Environ. Microbiol.">
        <title>Detection and genomic characterization of motility in Lactobacillus curvatus: confirmation of motility in a species outside the Lactobacillus salivarius clade.</title>
        <authorList>
            <person name="Cousin F.J."/>
            <person name="Lynch S.M."/>
            <person name="Harris H.M."/>
            <person name="McCann A."/>
            <person name="Lynch D.B."/>
            <person name="Neville B.A."/>
            <person name="Irisawa T."/>
            <person name="Okada S."/>
            <person name="Endo A."/>
            <person name="O'Toole P.W."/>
        </authorList>
    </citation>
    <scope>NUCLEOTIDE SEQUENCE</scope>
    <source>
        <strain evidence="10">DSM 19910</strain>
    </source>
</reference>
<dbReference type="InterPro" id="IPR006305">
    <property type="entry name" value="FliQ"/>
</dbReference>
<dbReference type="NCBIfam" id="TIGR01403">
    <property type="entry name" value="fliQ_rel_III"/>
    <property type="match status" value="1"/>
</dbReference>
<gene>
    <name evidence="9 10" type="primary">fliQ</name>
</gene>
<evidence type="ECO:0000256" key="4">
    <source>
        <dbReference type="ARBA" id="ARBA00022475"/>
    </source>
</evidence>
<dbReference type="GO" id="GO:0005886">
    <property type="term" value="C:plasma membrane"/>
    <property type="evidence" value="ECO:0007669"/>
    <property type="project" value="UniProtKB-SubCell"/>
</dbReference>
<evidence type="ECO:0000256" key="2">
    <source>
        <dbReference type="ARBA" id="ARBA00006156"/>
    </source>
</evidence>
<feature type="transmembrane region" description="Helical" evidence="9">
    <location>
        <begin position="13"/>
        <end position="35"/>
    </location>
</feature>
<evidence type="ECO:0000256" key="5">
    <source>
        <dbReference type="ARBA" id="ARBA00022692"/>
    </source>
</evidence>
<dbReference type="EMBL" id="KM886862">
    <property type="protein sequence ID" value="AJA33890.1"/>
    <property type="molecule type" value="Genomic_DNA"/>
</dbReference>
<dbReference type="AlphaFoldDB" id="A0A0A7RFB0"/>
<keyword evidence="10" id="KW-0282">Flagellum</keyword>
<keyword evidence="7 9" id="KW-0472">Membrane</keyword>
<keyword evidence="6 9" id="KW-1133">Transmembrane helix</keyword>
<dbReference type="Pfam" id="PF01313">
    <property type="entry name" value="Bac_export_3"/>
    <property type="match status" value="1"/>
</dbReference>
<keyword evidence="8 9" id="KW-0975">Bacterial flagellum</keyword>
<evidence type="ECO:0000256" key="3">
    <source>
        <dbReference type="ARBA" id="ARBA00021718"/>
    </source>
</evidence>
<evidence type="ECO:0000256" key="9">
    <source>
        <dbReference type="RuleBase" id="RU364090"/>
    </source>
</evidence>
<keyword evidence="10" id="KW-0969">Cilium</keyword>
<comment type="function">
    <text evidence="9">Role in flagellar biosynthesis.</text>
</comment>
<dbReference type="GO" id="GO:0009425">
    <property type="term" value="C:bacterial-type flagellum basal body"/>
    <property type="evidence" value="ECO:0007669"/>
    <property type="project" value="UniProtKB-SubCell"/>
</dbReference>
<dbReference type="NCBIfam" id="TIGR01402">
    <property type="entry name" value="fliQ"/>
    <property type="match status" value="1"/>
</dbReference>
<dbReference type="PRINTS" id="PR00952">
    <property type="entry name" value="TYPE3IMQPROT"/>
</dbReference>
<proteinExistence type="inferred from homology"/>
<dbReference type="PANTHER" id="PTHR34040">
    <property type="entry name" value="FLAGELLAR BIOSYNTHETIC PROTEIN FLIQ"/>
    <property type="match status" value="1"/>
</dbReference>
<evidence type="ECO:0000256" key="1">
    <source>
        <dbReference type="ARBA" id="ARBA00004651"/>
    </source>
</evidence>
<dbReference type="GO" id="GO:0009306">
    <property type="term" value="P:protein secretion"/>
    <property type="evidence" value="ECO:0007669"/>
    <property type="project" value="InterPro"/>
</dbReference>
<dbReference type="PANTHER" id="PTHR34040:SF2">
    <property type="entry name" value="FLAGELLAR BIOSYNTHETIC PROTEIN FLIQ"/>
    <property type="match status" value="1"/>
</dbReference>
<evidence type="ECO:0000313" key="10">
    <source>
        <dbReference type="EMBL" id="AJA33890.1"/>
    </source>
</evidence>
<keyword evidence="5 9" id="KW-0812">Transmembrane</keyword>
<evidence type="ECO:0000256" key="7">
    <source>
        <dbReference type="ARBA" id="ARBA00023136"/>
    </source>
</evidence>